<protein>
    <recommendedName>
        <fullName evidence="1">DUF6998 domain-containing protein</fullName>
    </recommendedName>
</protein>
<keyword evidence="3" id="KW-1185">Reference proteome</keyword>
<sequence length="204" mass="23302">MGDWDFLYEMRERGYSSQDIADAAGSGAAPWEWKYIDRDWLASELDDEPGDEFDDIEAHLPFQSREGFPFSVVQQTEIFLDLVDCAQRHFENTGRYLQVWGELGEIYAEIKFGLRRHGTHQAGSDGTIAGRRVEVKTISPERSSDRVLVKSQGDFEQLLIIRIDRNFQFKGKLFERSQLRGATGKFLKGRLTDDDRGTDEAGLA</sequence>
<proteinExistence type="predicted"/>
<dbReference type="Pfam" id="PF22522">
    <property type="entry name" value="DUF6998"/>
    <property type="match status" value="1"/>
</dbReference>
<evidence type="ECO:0000259" key="1">
    <source>
        <dbReference type="Pfam" id="PF22522"/>
    </source>
</evidence>
<dbReference type="RefSeq" id="WP_341726860.1">
    <property type="nucleotide sequence ID" value="NZ_JBBWWT010000008.1"/>
</dbReference>
<dbReference type="InterPro" id="IPR054267">
    <property type="entry name" value="DUF6998"/>
</dbReference>
<gene>
    <name evidence="2" type="ORF">AAD027_15130</name>
</gene>
<feature type="domain" description="DUF6998" evidence="1">
    <location>
        <begin position="87"/>
        <end position="170"/>
    </location>
</feature>
<name>A0ABU9J483_9GAMM</name>
<comment type="caution">
    <text evidence="2">The sequence shown here is derived from an EMBL/GenBank/DDBJ whole genome shotgun (WGS) entry which is preliminary data.</text>
</comment>
<evidence type="ECO:0000313" key="2">
    <source>
        <dbReference type="EMBL" id="MEL1265686.1"/>
    </source>
</evidence>
<evidence type="ECO:0000313" key="3">
    <source>
        <dbReference type="Proteomes" id="UP001459204"/>
    </source>
</evidence>
<organism evidence="2 3">
    <name type="scientific">Pseudoxanthomonas putridarboris</name>
    <dbReference type="NCBI Taxonomy" id="752605"/>
    <lineage>
        <taxon>Bacteria</taxon>
        <taxon>Pseudomonadati</taxon>
        <taxon>Pseudomonadota</taxon>
        <taxon>Gammaproteobacteria</taxon>
        <taxon>Lysobacterales</taxon>
        <taxon>Lysobacteraceae</taxon>
        <taxon>Pseudoxanthomonas</taxon>
    </lineage>
</organism>
<dbReference type="EMBL" id="JBBWWT010000008">
    <property type="protein sequence ID" value="MEL1265686.1"/>
    <property type="molecule type" value="Genomic_DNA"/>
</dbReference>
<dbReference type="Proteomes" id="UP001459204">
    <property type="component" value="Unassembled WGS sequence"/>
</dbReference>
<reference evidence="2 3" key="1">
    <citation type="submission" date="2024-04" db="EMBL/GenBank/DDBJ databases">
        <title>Draft genome sequence of Pseudoxanthomonas putridarboris WD12.</title>
        <authorList>
            <person name="Oh J."/>
        </authorList>
    </citation>
    <scope>NUCLEOTIDE SEQUENCE [LARGE SCALE GENOMIC DNA]</scope>
    <source>
        <strain evidence="2 3">WD12</strain>
    </source>
</reference>
<accession>A0ABU9J483</accession>